<dbReference type="Pfam" id="PF07728">
    <property type="entry name" value="AAA_5"/>
    <property type="match status" value="1"/>
</dbReference>
<dbReference type="HOGENOM" id="CLU_008747_2_3_0"/>
<dbReference type="InterPro" id="IPR011704">
    <property type="entry name" value="ATPase_dyneun-rel_AAA"/>
</dbReference>
<dbReference type="eggNOG" id="COG4127">
    <property type="taxonomic scope" value="Bacteria"/>
</dbReference>
<dbReference type="STRING" id="1499967.U27_03945"/>
<dbReference type="PANTHER" id="PTHR37291">
    <property type="entry name" value="5-METHYLCYTOSINE-SPECIFIC RESTRICTION ENZYME B"/>
    <property type="match status" value="1"/>
</dbReference>
<sequence>MAIRELFLEIFERYPQEYQRDSKTSNPYFKDLKQRIVQTFGPFLHFQFEINALGGQGIMRKEPYISFLASDHKTSKGIYPGYQFDFETQSVFFGFGDADDHEPPQELATAFAARAAELLPQFEERNDDGYPRKIYGKDELDEEELVKDLETVFEVYETCLEEFNEGIQQYLKPMNNDPITLDGQARYWIIAPGANARLWEDCKQNSIISIGWDELGNLLQYPSKEAIRQALQAIEKTESSKMNDTLACYEFTHVMKIGDYVFAKKGIDTILGFGRITSDYIYDNSREEHHHVRKVQWLLVGEWKFSETLGNITLKTLTDFTKYPDFVRKIIAIMGIGSPRSEEAIQRLLDSFLAWFEEHASHSNEIVAEYQQFSQEYFNRLNDQELIEVMVKFAQDGGKIQSGGHRTAGKFRKSITAQTSEFRQLIFSMFDDHFDVEQWWRQADSFKGFGKGIRSIFLHRVFPDRFAIFNNKSREAFQLLGLLHYKPSSNVFEYALINEAAQKLIAYRPEQLNFYRADALTEYLLGPSQGKLVFEKLILQQERATPDNEQEKVFTPPKFSKADALAKLFLSETEFDNILSLLQYKKNIILQGPPGVGKSFIAKQIAFALLEAKDEERVTMIQFHQAYSYEDFIQGFRPNDDGKFVLKNGVFYEFCKKAQRNPAPHVFIIDEINRGNLSKIFGELMLLLEADKRGREFAMPLTYSPHDVFFLPENLYIIGLMNTADRSLAMVDYALRRRFVFIELRPQFESAKFRVHLTQYGVSDELVERIAAQFTALNQQIADDKNLGKGFCIGHSFFCPNHAQSVYDERWYQQVVKYEIQPLLEEYWFDDSDKAAAAVRRLLA</sequence>
<organism evidence="2">
    <name type="scientific">Vecturithrix granuli</name>
    <dbReference type="NCBI Taxonomy" id="1499967"/>
    <lineage>
        <taxon>Bacteria</taxon>
        <taxon>Candidatus Moduliflexota</taxon>
        <taxon>Candidatus Vecturitrichia</taxon>
        <taxon>Candidatus Vecturitrichales</taxon>
        <taxon>Candidatus Vecturitrichaceae</taxon>
        <taxon>Candidatus Vecturithrix</taxon>
    </lineage>
</organism>
<dbReference type="PANTHER" id="PTHR37291:SF1">
    <property type="entry name" value="TYPE IV METHYL-DIRECTED RESTRICTION ENZYME ECOKMCRB SUBUNIT"/>
    <property type="match status" value="1"/>
</dbReference>
<dbReference type="Proteomes" id="UP000030661">
    <property type="component" value="Unassembled WGS sequence"/>
</dbReference>
<dbReference type="Gene3D" id="3.40.50.300">
    <property type="entry name" value="P-loop containing nucleotide triphosphate hydrolases"/>
    <property type="match status" value="1"/>
</dbReference>
<dbReference type="SUPFAM" id="SSF52540">
    <property type="entry name" value="P-loop containing nucleoside triphosphate hydrolases"/>
    <property type="match status" value="1"/>
</dbReference>
<evidence type="ECO:0000313" key="3">
    <source>
        <dbReference type="Proteomes" id="UP000030661"/>
    </source>
</evidence>
<dbReference type="SMART" id="SM00382">
    <property type="entry name" value="AAA"/>
    <property type="match status" value="1"/>
</dbReference>
<protein>
    <submittedName>
        <fullName evidence="2">ATPase associated with various cellular activities, AAA_5</fullName>
    </submittedName>
</protein>
<name>A0A081BXC6_VECG1</name>
<dbReference type="InterPro" id="IPR003593">
    <property type="entry name" value="AAA+_ATPase"/>
</dbReference>
<reference evidence="2" key="1">
    <citation type="journal article" date="2015" name="PeerJ">
        <title>First genomic representation of candidate bacterial phylum KSB3 points to enhanced environmental sensing as a trigger of wastewater bulking.</title>
        <authorList>
            <person name="Sekiguchi Y."/>
            <person name="Ohashi A."/>
            <person name="Parks D.H."/>
            <person name="Yamauchi T."/>
            <person name="Tyson G.W."/>
            <person name="Hugenholtz P."/>
        </authorList>
    </citation>
    <scope>NUCLEOTIDE SEQUENCE [LARGE SCALE GENOMIC DNA]</scope>
</reference>
<dbReference type="GO" id="GO:0005524">
    <property type="term" value="F:ATP binding"/>
    <property type="evidence" value="ECO:0007669"/>
    <property type="project" value="InterPro"/>
</dbReference>
<dbReference type="GO" id="GO:0016887">
    <property type="term" value="F:ATP hydrolysis activity"/>
    <property type="evidence" value="ECO:0007669"/>
    <property type="project" value="InterPro"/>
</dbReference>
<dbReference type="eggNOG" id="COG1401">
    <property type="taxonomic scope" value="Bacteria"/>
</dbReference>
<proteinExistence type="predicted"/>
<dbReference type="InterPro" id="IPR027417">
    <property type="entry name" value="P-loop_NTPase"/>
</dbReference>
<gene>
    <name evidence="2" type="ORF">U27_03945</name>
</gene>
<feature type="domain" description="AAA+ ATPase" evidence="1">
    <location>
        <begin position="584"/>
        <end position="745"/>
    </location>
</feature>
<accession>A0A081BXC6</accession>
<evidence type="ECO:0000259" key="1">
    <source>
        <dbReference type="SMART" id="SM00382"/>
    </source>
</evidence>
<dbReference type="Gene3D" id="3.30.920.90">
    <property type="match status" value="1"/>
</dbReference>
<dbReference type="EMBL" id="DF820465">
    <property type="protein sequence ID" value="GAK56981.1"/>
    <property type="molecule type" value="Genomic_DNA"/>
</dbReference>
<dbReference type="CDD" id="cd00009">
    <property type="entry name" value="AAA"/>
    <property type="match status" value="1"/>
</dbReference>
<keyword evidence="3" id="KW-1185">Reference proteome</keyword>
<dbReference type="AlphaFoldDB" id="A0A081BXC6"/>
<dbReference type="InterPro" id="IPR052934">
    <property type="entry name" value="Methyl-DNA_Rec/Restrict_Enz"/>
</dbReference>
<evidence type="ECO:0000313" key="2">
    <source>
        <dbReference type="EMBL" id="GAK56981.1"/>
    </source>
</evidence>